<reference evidence="2" key="2">
    <citation type="submission" date="2021-08" db="EMBL/GenBank/DDBJ databases">
        <authorList>
            <person name="Tani A."/>
            <person name="Ola A."/>
            <person name="Ogura Y."/>
            <person name="Katsura K."/>
            <person name="Hayashi T."/>
        </authorList>
    </citation>
    <scope>NUCLEOTIDE SEQUENCE</scope>
    <source>
        <strain evidence="2">DSM 17168</strain>
    </source>
</reference>
<keyword evidence="3" id="KW-1185">Reference proteome</keyword>
<protein>
    <submittedName>
        <fullName evidence="2">Uncharacterized protein</fullName>
    </submittedName>
</protein>
<evidence type="ECO:0000313" key="2">
    <source>
        <dbReference type="EMBL" id="GJE04035.1"/>
    </source>
</evidence>
<sequence>MEDRGRSRRGGHVLGPCLALQFAKESQRAAAHAGQDGNPAGEGGDSRHTLSGLCCNLRECVRTEVHGIIPA</sequence>
<comment type="caution">
    <text evidence="2">The sequence shown here is derived from an EMBL/GenBank/DDBJ whole genome shotgun (WGS) entry which is preliminary data.</text>
</comment>
<reference evidence="2" key="1">
    <citation type="journal article" date="2021" name="Front. Microbiol.">
        <title>Comprehensive Comparative Genomics and Phenotyping of Methylobacterium Species.</title>
        <authorList>
            <person name="Alessa O."/>
            <person name="Ogura Y."/>
            <person name="Fujitani Y."/>
            <person name="Takami H."/>
            <person name="Hayashi T."/>
            <person name="Sahin N."/>
            <person name="Tani A."/>
        </authorList>
    </citation>
    <scope>NUCLEOTIDE SEQUENCE</scope>
    <source>
        <strain evidence="2">DSM 17168</strain>
    </source>
</reference>
<dbReference type="RefSeq" id="WP_238241405.1">
    <property type="nucleotide sequence ID" value="NZ_BPQQ01000099.1"/>
</dbReference>
<evidence type="ECO:0000313" key="3">
    <source>
        <dbReference type="Proteomes" id="UP001055153"/>
    </source>
</evidence>
<dbReference type="Proteomes" id="UP001055153">
    <property type="component" value="Unassembled WGS sequence"/>
</dbReference>
<dbReference type="EMBL" id="BPQQ01000099">
    <property type="protein sequence ID" value="GJE04035.1"/>
    <property type="molecule type" value="Genomic_DNA"/>
</dbReference>
<evidence type="ECO:0000256" key="1">
    <source>
        <dbReference type="SAM" id="MobiDB-lite"/>
    </source>
</evidence>
<feature type="region of interest" description="Disordered" evidence="1">
    <location>
        <begin position="28"/>
        <end position="48"/>
    </location>
</feature>
<name>A0ABQ4SLH4_9HYPH</name>
<organism evidence="2 3">
    <name type="scientific">Methylobacterium isbiliense</name>
    <dbReference type="NCBI Taxonomy" id="315478"/>
    <lineage>
        <taxon>Bacteria</taxon>
        <taxon>Pseudomonadati</taxon>
        <taxon>Pseudomonadota</taxon>
        <taxon>Alphaproteobacteria</taxon>
        <taxon>Hyphomicrobiales</taxon>
        <taxon>Methylobacteriaceae</taxon>
        <taxon>Methylobacterium</taxon>
    </lineage>
</organism>
<accession>A0ABQ4SLH4</accession>
<gene>
    <name evidence="2" type="ORF">GMJLKIPL_5995</name>
</gene>
<proteinExistence type="predicted"/>